<keyword evidence="2" id="KW-0689">Ribosomal protein</keyword>
<gene>
    <name evidence="2" type="ORF">SAMN06264365_116125</name>
</gene>
<dbReference type="AlphaFoldDB" id="A0A239EUZ1"/>
<dbReference type="EMBL" id="FZNR01000016">
    <property type="protein sequence ID" value="SNS48486.1"/>
    <property type="molecule type" value="Genomic_DNA"/>
</dbReference>
<dbReference type="CDD" id="cd04301">
    <property type="entry name" value="NAT_SF"/>
    <property type="match status" value="1"/>
</dbReference>
<dbReference type="SUPFAM" id="SSF55729">
    <property type="entry name" value="Acyl-CoA N-acyltransferases (Nat)"/>
    <property type="match status" value="1"/>
</dbReference>
<feature type="domain" description="N-acetyltransferase" evidence="1">
    <location>
        <begin position="19"/>
        <end position="180"/>
    </location>
</feature>
<evidence type="ECO:0000313" key="2">
    <source>
        <dbReference type="EMBL" id="SNS48486.1"/>
    </source>
</evidence>
<evidence type="ECO:0000259" key="1">
    <source>
        <dbReference type="PROSITE" id="PS51186"/>
    </source>
</evidence>
<dbReference type="Proteomes" id="UP000198415">
    <property type="component" value="Unassembled WGS sequence"/>
</dbReference>
<dbReference type="GO" id="GO:0016747">
    <property type="term" value="F:acyltransferase activity, transferring groups other than amino-acyl groups"/>
    <property type="evidence" value="ECO:0007669"/>
    <property type="project" value="InterPro"/>
</dbReference>
<dbReference type="PROSITE" id="PS51186">
    <property type="entry name" value="GNAT"/>
    <property type="match status" value="1"/>
</dbReference>
<keyword evidence="2" id="KW-0687">Ribonucleoprotein</keyword>
<sequence length="188" mass="21134">MYDLCSQVAADGPYRSRVIELLDGSDPELLATVTDLVNLVYRESERGLWQDGATRTSLAEVTTLARAGELAADLRDGRLAGVVRVQRMPDRVGEFGMLAADPARRGEGIGGGLIRWAEEHCRGRGDRTMRLELLVPRGWRLESKELLHAWYSRLGYRIERIGHLEEQYPQLAPLLAGPAEYRVYTRTL</sequence>
<dbReference type="Pfam" id="PF00583">
    <property type="entry name" value="Acetyltransf_1"/>
    <property type="match status" value="1"/>
</dbReference>
<name>A0A239EUZ1_9ACTN</name>
<dbReference type="InterPro" id="IPR016181">
    <property type="entry name" value="Acyl_CoA_acyltransferase"/>
</dbReference>
<dbReference type="Gene3D" id="3.40.630.30">
    <property type="match status" value="1"/>
</dbReference>
<organism evidence="2 3">
    <name type="scientific">Actinoplanes regularis</name>
    <dbReference type="NCBI Taxonomy" id="52697"/>
    <lineage>
        <taxon>Bacteria</taxon>
        <taxon>Bacillati</taxon>
        <taxon>Actinomycetota</taxon>
        <taxon>Actinomycetes</taxon>
        <taxon>Micromonosporales</taxon>
        <taxon>Micromonosporaceae</taxon>
        <taxon>Actinoplanes</taxon>
    </lineage>
</organism>
<accession>A0A239EUZ1</accession>
<dbReference type="InterPro" id="IPR000182">
    <property type="entry name" value="GNAT_dom"/>
</dbReference>
<proteinExistence type="predicted"/>
<keyword evidence="3" id="KW-1185">Reference proteome</keyword>
<dbReference type="GO" id="GO:0005840">
    <property type="term" value="C:ribosome"/>
    <property type="evidence" value="ECO:0007669"/>
    <property type="project" value="UniProtKB-KW"/>
</dbReference>
<protein>
    <submittedName>
        <fullName evidence="2">Ribosomal protein S18 acetylase RimI</fullName>
    </submittedName>
</protein>
<reference evidence="2 3" key="1">
    <citation type="submission" date="2017-06" db="EMBL/GenBank/DDBJ databases">
        <authorList>
            <person name="Kim H.J."/>
            <person name="Triplett B.A."/>
        </authorList>
    </citation>
    <scope>NUCLEOTIDE SEQUENCE [LARGE SCALE GENOMIC DNA]</scope>
    <source>
        <strain evidence="2 3">DSM 43151</strain>
    </source>
</reference>
<evidence type="ECO:0000313" key="3">
    <source>
        <dbReference type="Proteomes" id="UP000198415"/>
    </source>
</evidence>